<name>A0A4R0RB68_9APHY</name>
<dbReference type="InterPro" id="IPR016639">
    <property type="entry name" value="GST_Omega/GSH"/>
</dbReference>
<dbReference type="PANTHER" id="PTHR32419:SF6">
    <property type="entry name" value="GLUTATHIONE S-TRANSFERASE OMEGA-LIKE 1-RELATED"/>
    <property type="match status" value="1"/>
</dbReference>
<keyword evidence="2" id="KW-1185">Reference proteome</keyword>
<accession>A0A4R0RB68</accession>
<evidence type="ECO:0000313" key="1">
    <source>
        <dbReference type="EMBL" id="TCD64106.1"/>
    </source>
</evidence>
<proteinExistence type="predicted"/>
<protein>
    <submittedName>
        <fullName evidence="1">S-glutathionyl-(Chloro)hydroquinone reductase</fullName>
    </submittedName>
</protein>
<dbReference type="Gene3D" id="3.40.30.10">
    <property type="entry name" value="Glutaredoxin"/>
    <property type="match status" value="1"/>
</dbReference>
<dbReference type="GO" id="GO:0004364">
    <property type="term" value="F:glutathione transferase activity"/>
    <property type="evidence" value="ECO:0007669"/>
    <property type="project" value="InterPro"/>
</dbReference>
<dbReference type="GO" id="GO:0005737">
    <property type="term" value="C:cytoplasm"/>
    <property type="evidence" value="ECO:0007669"/>
    <property type="project" value="TreeGrafter"/>
</dbReference>
<dbReference type="PANTHER" id="PTHR32419">
    <property type="entry name" value="GLUTATHIONYL-HYDROQUINONE REDUCTASE"/>
    <property type="match status" value="1"/>
</dbReference>
<reference evidence="1 2" key="1">
    <citation type="submission" date="2018-11" db="EMBL/GenBank/DDBJ databases">
        <title>Genome assembly of Steccherinum ochraceum LE-BIN_3174, the white-rot fungus of the Steccherinaceae family (The Residual Polyporoid clade, Polyporales, Basidiomycota).</title>
        <authorList>
            <person name="Fedorova T.V."/>
            <person name="Glazunova O.A."/>
            <person name="Landesman E.O."/>
            <person name="Moiseenko K.V."/>
            <person name="Psurtseva N.V."/>
            <person name="Savinova O.S."/>
            <person name="Shakhova N.V."/>
            <person name="Tyazhelova T.V."/>
            <person name="Vasina D.V."/>
        </authorList>
    </citation>
    <scope>NUCLEOTIDE SEQUENCE [LARGE SCALE GENOMIC DNA]</scope>
    <source>
        <strain evidence="1 2">LE-BIN_3174</strain>
    </source>
</reference>
<evidence type="ECO:0000313" key="2">
    <source>
        <dbReference type="Proteomes" id="UP000292702"/>
    </source>
</evidence>
<sequence length="127" mass="14471">MSTTTRDVTSQTDVRQFKLEADGTFKRPDAQFRHFIEKGVEYEPEKKIIRMFNAAFRDHLLPAPTPTLSPSLKIDLYPAALRAEIDELNAWVYDDINNGVYKPGMAATQPAYEASITNLFTRAHPLR</sequence>
<dbReference type="AlphaFoldDB" id="A0A4R0RB68"/>
<gene>
    <name evidence="1" type="primary">ECM4_2</name>
    <name evidence="1" type="ORF">EIP91_004548</name>
</gene>
<dbReference type="OrthoDB" id="2309723at2759"/>
<comment type="caution">
    <text evidence="1">The sequence shown here is derived from an EMBL/GenBank/DDBJ whole genome shotgun (WGS) entry which is preliminary data.</text>
</comment>
<organism evidence="1 2">
    <name type="scientific">Steccherinum ochraceum</name>
    <dbReference type="NCBI Taxonomy" id="92696"/>
    <lineage>
        <taxon>Eukaryota</taxon>
        <taxon>Fungi</taxon>
        <taxon>Dikarya</taxon>
        <taxon>Basidiomycota</taxon>
        <taxon>Agaricomycotina</taxon>
        <taxon>Agaricomycetes</taxon>
        <taxon>Polyporales</taxon>
        <taxon>Steccherinaceae</taxon>
        <taxon>Steccherinum</taxon>
    </lineage>
</organism>
<dbReference type="EMBL" id="RWJN01000256">
    <property type="protein sequence ID" value="TCD64106.1"/>
    <property type="molecule type" value="Genomic_DNA"/>
</dbReference>
<dbReference type="STRING" id="92696.A0A4R0RB68"/>
<dbReference type="Gene3D" id="1.20.1050.10">
    <property type="match status" value="1"/>
</dbReference>
<dbReference type="Proteomes" id="UP000292702">
    <property type="component" value="Unassembled WGS sequence"/>
</dbReference>